<evidence type="ECO:0000313" key="5">
    <source>
        <dbReference type="Proteomes" id="UP000246740"/>
    </source>
</evidence>
<name>A0A317XQY4_9BASI</name>
<evidence type="ECO:0000259" key="3">
    <source>
        <dbReference type="PROSITE" id="PS50966"/>
    </source>
</evidence>
<evidence type="ECO:0000256" key="2">
    <source>
        <dbReference type="SAM" id="MobiDB-lite"/>
    </source>
</evidence>
<dbReference type="InterPro" id="IPR007527">
    <property type="entry name" value="Znf_SWIM"/>
</dbReference>
<accession>A0A317XQY4</accession>
<dbReference type="Pfam" id="PF04434">
    <property type="entry name" value="SWIM"/>
    <property type="match status" value="1"/>
</dbReference>
<dbReference type="OrthoDB" id="2122982at2759"/>
<dbReference type="InterPro" id="IPR039903">
    <property type="entry name" value="Zswim2"/>
</dbReference>
<gene>
    <name evidence="4" type="ORF">BCV70DRAFT_200025</name>
</gene>
<dbReference type="GO" id="GO:0008270">
    <property type="term" value="F:zinc ion binding"/>
    <property type="evidence" value="ECO:0007669"/>
    <property type="project" value="UniProtKB-KW"/>
</dbReference>
<dbReference type="Gene3D" id="3.30.40.10">
    <property type="entry name" value="Zinc/RING finger domain, C3HC4 (zinc finger)"/>
    <property type="match status" value="1"/>
</dbReference>
<dbReference type="SUPFAM" id="SSF57850">
    <property type="entry name" value="RING/U-box"/>
    <property type="match status" value="1"/>
</dbReference>
<dbReference type="STRING" id="1882483.A0A317XQY4"/>
<dbReference type="GO" id="GO:0061630">
    <property type="term" value="F:ubiquitin protein ligase activity"/>
    <property type="evidence" value="ECO:0007669"/>
    <property type="project" value="InterPro"/>
</dbReference>
<dbReference type="EMBL" id="KZ819192">
    <property type="protein sequence ID" value="PWZ00764.1"/>
    <property type="molecule type" value="Genomic_DNA"/>
</dbReference>
<dbReference type="AlphaFoldDB" id="A0A317XQY4"/>
<feature type="compositionally biased region" description="Basic residues" evidence="2">
    <location>
        <begin position="189"/>
        <end position="201"/>
    </location>
</feature>
<proteinExistence type="predicted"/>
<keyword evidence="1" id="KW-0862">Zinc</keyword>
<dbReference type="InterPro" id="IPR013083">
    <property type="entry name" value="Znf_RING/FYVE/PHD"/>
</dbReference>
<feature type="domain" description="SWIM-type" evidence="3">
    <location>
        <begin position="305"/>
        <end position="338"/>
    </location>
</feature>
<feature type="compositionally biased region" description="Basic and acidic residues" evidence="2">
    <location>
        <begin position="97"/>
        <end position="122"/>
    </location>
</feature>
<evidence type="ECO:0000256" key="1">
    <source>
        <dbReference type="PROSITE-ProRule" id="PRU00325"/>
    </source>
</evidence>
<feature type="compositionally biased region" description="Acidic residues" evidence="2">
    <location>
        <begin position="56"/>
        <end position="65"/>
    </location>
</feature>
<keyword evidence="1" id="KW-0479">Metal-binding</keyword>
<keyword evidence="5" id="KW-1185">Reference proteome</keyword>
<sequence length="534" mass="59626">MSSSDVEVVNFVGPRADELRLRRSTRPTKPSLKQLEAIAAKVRQATRQKLKRQRAEDEEADELDSDTPRRTYRKPNAKNGKEEGSEEEAGTSQDASSENKKKAKEEKKKAKAKAKAEKDSAMSKKRKRTRLAAKAIFKDYKPDPTAPSIAKPGPITISDDDNADADKSTASGDESSDAALFPDQDVHFARRKATAKGKRKASSMGKTKGKPDPKAQAATTTLEADTNSINKKKPQKPRKLSRAAQEQIKMEEFKADPNFRRLDDSQIRRLARVFLDRMYLVHRQKSTIMPNQEEFQVFGSRGNIYRVTVDYECKCTCIDFVKNKSPCKHMLFVYYKVLRLPSSSPAYMFTTLGTAQLVQIFAEALADPVAEAVASKGVRKAWEEAIGYQGGEEASTSATTIETAKRPGKRILPEAGDLCGVCFEDLPKGSEENLEFCLESCGRPIHTDCLQMWFQNRSTDAYGRAMEKTCIWCRAPWPESKTEDRDRSSGFYDEYRGYGRGPDQRGVVRDQRTGLQLNLAAAAAAEGWEIANTA</sequence>
<keyword evidence="1" id="KW-0863">Zinc-finger</keyword>
<organism evidence="4 5">
    <name type="scientific">Testicularia cyperi</name>
    <dbReference type="NCBI Taxonomy" id="1882483"/>
    <lineage>
        <taxon>Eukaryota</taxon>
        <taxon>Fungi</taxon>
        <taxon>Dikarya</taxon>
        <taxon>Basidiomycota</taxon>
        <taxon>Ustilaginomycotina</taxon>
        <taxon>Ustilaginomycetes</taxon>
        <taxon>Ustilaginales</taxon>
        <taxon>Anthracoideaceae</taxon>
        <taxon>Testicularia</taxon>
    </lineage>
</organism>
<feature type="compositionally biased region" description="Basic residues" evidence="2">
    <location>
        <begin position="230"/>
        <end position="241"/>
    </location>
</feature>
<feature type="compositionally biased region" description="Polar residues" evidence="2">
    <location>
        <begin position="217"/>
        <end position="229"/>
    </location>
</feature>
<dbReference type="PROSITE" id="PS50966">
    <property type="entry name" value="ZF_SWIM"/>
    <property type="match status" value="1"/>
</dbReference>
<feature type="region of interest" description="Disordered" evidence="2">
    <location>
        <begin position="1"/>
        <end position="244"/>
    </location>
</feature>
<dbReference type="PANTHER" id="PTHR21540">
    <property type="entry name" value="RING FINGER AND SWIM DOMAIN-CONTAINING PROTEIN 2"/>
    <property type="match status" value="1"/>
</dbReference>
<evidence type="ECO:0000313" key="4">
    <source>
        <dbReference type="EMBL" id="PWZ00764.1"/>
    </source>
</evidence>
<protein>
    <recommendedName>
        <fullName evidence="3">SWIM-type domain-containing protein</fullName>
    </recommendedName>
</protein>
<dbReference type="Proteomes" id="UP000246740">
    <property type="component" value="Unassembled WGS sequence"/>
</dbReference>
<dbReference type="PANTHER" id="PTHR21540:SF0">
    <property type="entry name" value="PHD FAMILY PROTEIN"/>
    <property type="match status" value="1"/>
</dbReference>
<dbReference type="InParanoid" id="A0A317XQY4"/>
<reference evidence="4 5" key="1">
    <citation type="journal article" date="2018" name="Mol. Biol. Evol.">
        <title>Broad Genomic Sampling Reveals a Smut Pathogenic Ancestry of the Fungal Clade Ustilaginomycotina.</title>
        <authorList>
            <person name="Kijpornyongpan T."/>
            <person name="Mondo S.J."/>
            <person name="Barry K."/>
            <person name="Sandor L."/>
            <person name="Lee J."/>
            <person name="Lipzen A."/>
            <person name="Pangilinan J."/>
            <person name="LaButti K."/>
            <person name="Hainaut M."/>
            <person name="Henrissat B."/>
            <person name="Grigoriev I.V."/>
            <person name="Spatafora J.W."/>
            <person name="Aime M.C."/>
        </authorList>
    </citation>
    <scope>NUCLEOTIDE SEQUENCE [LARGE SCALE GENOMIC DNA]</scope>
    <source>
        <strain evidence="4 5">MCA 3645</strain>
    </source>
</reference>